<evidence type="ECO:0000259" key="2">
    <source>
        <dbReference type="Pfam" id="PF01757"/>
    </source>
</evidence>
<feature type="transmembrane region" description="Helical" evidence="1">
    <location>
        <begin position="181"/>
        <end position="199"/>
    </location>
</feature>
<organism evidence="3 4">
    <name type="scientific">Campylobacter hyointestinalis subsp. hyointestinalis</name>
    <dbReference type="NCBI Taxonomy" id="91352"/>
    <lineage>
        <taxon>Bacteria</taxon>
        <taxon>Pseudomonadati</taxon>
        <taxon>Campylobacterota</taxon>
        <taxon>Epsilonproteobacteria</taxon>
        <taxon>Campylobacterales</taxon>
        <taxon>Campylobacteraceae</taxon>
        <taxon>Campylobacter</taxon>
    </lineage>
</organism>
<keyword evidence="1" id="KW-1133">Transmembrane helix</keyword>
<feature type="transmembrane region" description="Helical" evidence="1">
    <location>
        <begin position="234"/>
        <end position="251"/>
    </location>
</feature>
<accession>A0A0S4S386</accession>
<keyword evidence="4" id="KW-1185">Reference proteome</keyword>
<keyword evidence="1" id="KW-0472">Membrane</keyword>
<evidence type="ECO:0000256" key="1">
    <source>
        <dbReference type="SAM" id="Phobius"/>
    </source>
</evidence>
<dbReference type="Proteomes" id="UP000052237">
    <property type="component" value="Unassembled WGS sequence"/>
</dbReference>
<protein>
    <submittedName>
        <fullName evidence="3">Fucose 4-O-acetylase and related acetyltransferases</fullName>
    </submittedName>
</protein>
<reference evidence="3 4" key="1">
    <citation type="submission" date="2015-11" db="EMBL/GenBank/DDBJ databases">
        <authorList>
            <consortium name="Pathogen Informatics"/>
        </authorList>
    </citation>
    <scope>NUCLEOTIDE SEQUENCE [LARGE SCALE GENOMIC DNA]</scope>
    <source>
        <strain evidence="3 4">006A-0059</strain>
    </source>
</reference>
<keyword evidence="1" id="KW-0812">Transmembrane</keyword>
<dbReference type="EMBL" id="FAVB01000002">
    <property type="protein sequence ID" value="CUU80113.1"/>
    <property type="molecule type" value="Genomic_DNA"/>
</dbReference>
<dbReference type="GO" id="GO:0016747">
    <property type="term" value="F:acyltransferase activity, transferring groups other than amino-acyl groups"/>
    <property type="evidence" value="ECO:0007669"/>
    <property type="project" value="InterPro"/>
</dbReference>
<dbReference type="InterPro" id="IPR052734">
    <property type="entry name" value="Nod_factor_acetyltransferase"/>
</dbReference>
<proteinExistence type="predicted"/>
<dbReference type="PANTHER" id="PTHR37312">
    <property type="entry name" value="MEMBRANE-BOUND ACYLTRANSFERASE YKRP-RELATED"/>
    <property type="match status" value="1"/>
</dbReference>
<feature type="transmembrane region" description="Helical" evidence="1">
    <location>
        <begin position="54"/>
        <end position="74"/>
    </location>
</feature>
<feature type="transmembrane region" description="Helical" evidence="1">
    <location>
        <begin position="156"/>
        <end position="175"/>
    </location>
</feature>
<comment type="caution">
    <text evidence="3">The sequence shown here is derived from an EMBL/GenBank/DDBJ whole genome shotgun (WGS) entry which is preliminary data.</text>
</comment>
<evidence type="ECO:0000313" key="3">
    <source>
        <dbReference type="EMBL" id="CUU80113.1"/>
    </source>
</evidence>
<feature type="transmembrane region" description="Helical" evidence="1">
    <location>
        <begin position="81"/>
        <end position="97"/>
    </location>
</feature>
<feature type="transmembrane region" description="Helical" evidence="1">
    <location>
        <begin position="260"/>
        <end position="278"/>
    </location>
</feature>
<dbReference type="InterPro" id="IPR002656">
    <property type="entry name" value="Acyl_transf_3_dom"/>
</dbReference>
<sequence length="329" mass="38693">MKFNNFYTNTSLDNHIATKILWIDYLKIIGILAVILGHIASPFGVFIYSWHMPLFFIIAGFFIDTKLSIMNFIFKNFKRLMIPYFIFAIIGICAEIIKRNLLHRESLNYIYEIKGILFWMDMSSLSNTYSFVLWFLPTLFFGKIIIYFINKYIANIILRLFMVCFAFYLSFFINLPFAIDNALNICLFIFIGNIIYKFYQNNNLYLIAFIAICILCFCNIPILDIANKVYENLFINPIWAVLIISLFVCVFKKISYRSKIIYIIAENTMLLFIIHPYTNNIASIFVDKIFTFQETGGGWYLKLSISIFLLSIIVLIKQNFINKGIFKYV</sequence>
<feature type="transmembrane region" description="Helical" evidence="1">
    <location>
        <begin position="129"/>
        <end position="149"/>
    </location>
</feature>
<feature type="domain" description="Acyltransferase 3" evidence="2">
    <location>
        <begin position="21"/>
        <end position="314"/>
    </location>
</feature>
<feature type="transmembrane region" description="Helical" evidence="1">
    <location>
        <begin position="204"/>
        <end position="222"/>
    </location>
</feature>
<dbReference type="PANTHER" id="PTHR37312:SF1">
    <property type="entry name" value="MEMBRANE-BOUND ACYLTRANSFERASE YKRP-RELATED"/>
    <property type="match status" value="1"/>
</dbReference>
<evidence type="ECO:0000313" key="4">
    <source>
        <dbReference type="Proteomes" id="UP000052237"/>
    </source>
</evidence>
<feature type="transmembrane region" description="Helical" evidence="1">
    <location>
        <begin position="298"/>
        <end position="316"/>
    </location>
</feature>
<dbReference type="Pfam" id="PF01757">
    <property type="entry name" value="Acyl_transf_3"/>
    <property type="match status" value="1"/>
</dbReference>
<dbReference type="RefSeq" id="WP_059435153.1">
    <property type="nucleotide sequence ID" value="NZ_FAVB01000002.1"/>
</dbReference>
<dbReference type="AlphaFoldDB" id="A0A0S4S386"/>
<gene>
    <name evidence="3" type="ORF">ERS686654_01148</name>
</gene>
<name>A0A0S4S386_CAMHY</name>
<feature type="transmembrane region" description="Helical" evidence="1">
    <location>
        <begin position="28"/>
        <end position="48"/>
    </location>
</feature>